<dbReference type="STRING" id="1793.AWC04_08270"/>
<evidence type="ECO:0000259" key="1">
    <source>
        <dbReference type="Pfam" id="PF26563"/>
    </source>
</evidence>
<dbReference type="InterPro" id="IPR059050">
    <property type="entry name" value="Rv3660c_N"/>
</dbReference>
<dbReference type="InterPro" id="IPR027417">
    <property type="entry name" value="P-loop_NTPase"/>
</dbReference>
<dbReference type="InterPro" id="IPR022521">
    <property type="entry name" value="Rv3660c"/>
</dbReference>
<sequence>MPAAGILSILAGADLSGDLDRVAAAAGLRIAHQSRTLGLDRRAWDAATVIVVDADGARRAAARGMPRRPGIVVACAAVPGEPDYRAAVSVGAQQVLRIPAEDTTLLRVIADAVRAAPRSAATGAVLAVVSGHGGAGGSLFATALAHGAGTALLVDLDRHGPGIDLMLGRENQSGLRWPDIVVQEGGLDWDAVRAALPGDDGVSVLSHRRGSEKEIPPGAVSAVLEAGSRGGATVICDVPRWPGPAGRAALAAADLVVVLGQATVGGAAGSAATARAMRAGNPNVGLVVRGPAPGGLRAEDVAAAAGVPLLAGMRPEPKAAQRLERGALRPRPGGPLGRAAAAVLTAVTRASSP</sequence>
<feature type="domain" description="Rv3660c-like CheY-like N-terminal" evidence="1">
    <location>
        <begin position="11"/>
        <end position="117"/>
    </location>
</feature>
<comment type="caution">
    <text evidence="2">The sequence shown here is derived from an EMBL/GenBank/DDBJ whole genome shotgun (WGS) entry which is preliminary data.</text>
</comment>
<dbReference type="Pfam" id="PF26563">
    <property type="entry name" value="Rv3660c_N"/>
    <property type="match status" value="1"/>
</dbReference>
<dbReference type="NCBIfam" id="TIGR03815">
    <property type="entry name" value="CpaE_hom_Actino"/>
    <property type="match status" value="1"/>
</dbReference>
<gene>
    <name evidence="2" type="ORF">AWC04_08270</name>
</gene>
<dbReference type="AlphaFoldDB" id="A0A1X1RFH7"/>
<proteinExistence type="predicted"/>
<name>A0A1X1RFH7_MYCFA</name>
<accession>A0A1X1RFH7</accession>
<evidence type="ECO:0000313" key="2">
    <source>
        <dbReference type="EMBL" id="ORV04581.1"/>
    </source>
</evidence>
<evidence type="ECO:0000313" key="3">
    <source>
        <dbReference type="Proteomes" id="UP000193484"/>
    </source>
</evidence>
<reference evidence="2 3" key="1">
    <citation type="submission" date="2016-01" db="EMBL/GenBank/DDBJ databases">
        <title>The new phylogeny of the genus Mycobacterium.</title>
        <authorList>
            <person name="Tarcisio F."/>
            <person name="Conor M."/>
            <person name="Antonella G."/>
            <person name="Elisabetta G."/>
            <person name="Giulia F.S."/>
            <person name="Sara T."/>
            <person name="Anna F."/>
            <person name="Clotilde B."/>
            <person name="Roberto B."/>
            <person name="Veronica D.S."/>
            <person name="Fabio R."/>
            <person name="Monica P."/>
            <person name="Olivier J."/>
            <person name="Enrico T."/>
            <person name="Nicola S."/>
        </authorList>
    </citation>
    <scope>NUCLEOTIDE SEQUENCE [LARGE SCALE GENOMIC DNA]</scope>
    <source>
        <strain evidence="2 3">DSM 44179</strain>
    </source>
</reference>
<dbReference type="OrthoDB" id="3252838at2"/>
<dbReference type="EMBL" id="LQOJ01000030">
    <property type="protein sequence ID" value="ORV04581.1"/>
    <property type="molecule type" value="Genomic_DNA"/>
</dbReference>
<keyword evidence="3" id="KW-1185">Reference proteome</keyword>
<dbReference type="Gene3D" id="3.40.50.300">
    <property type="entry name" value="P-loop containing nucleotide triphosphate hydrolases"/>
    <property type="match status" value="1"/>
</dbReference>
<dbReference type="Proteomes" id="UP000193484">
    <property type="component" value="Unassembled WGS sequence"/>
</dbReference>
<organism evidence="2 3">
    <name type="scientific">Mycolicibacterium fallax</name>
    <name type="common">Mycobacterium fallax</name>
    <dbReference type="NCBI Taxonomy" id="1793"/>
    <lineage>
        <taxon>Bacteria</taxon>
        <taxon>Bacillati</taxon>
        <taxon>Actinomycetota</taxon>
        <taxon>Actinomycetes</taxon>
        <taxon>Mycobacteriales</taxon>
        <taxon>Mycobacteriaceae</taxon>
        <taxon>Mycolicibacterium</taxon>
    </lineage>
</organism>
<dbReference type="RefSeq" id="WP_085094983.1">
    <property type="nucleotide sequence ID" value="NZ_AP022603.1"/>
</dbReference>
<protein>
    <recommendedName>
        <fullName evidence="1">Rv3660c-like CheY-like N-terminal domain-containing protein</fullName>
    </recommendedName>
</protein>
<dbReference type="SUPFAM" id="SSF52540">
    <property type="entry name" value="P-loop containing nucleoside triphosphate hydrolases"/>
    <property type="match status" value="1"/>
</dbReference>